<dbReference type="EMBL" id="MLQM01000034">
    <property type="protein sequence ID" value="OHV04631.1"/>
    <property type="molecule type" value="Genomic_DNA"/>
</dbReference>
<dbReference type="AlphaFoldDB" id="A0A1S1NL68"/>
<protein>
    <submittedName>
        <fullName evidence="1">Uncharacterized protein</fullName>
    </submittedName>
</protein>
<dbReference type="Proteomes" id="UP000179734">
    <property type="component" value="Unassembled WGS sequence"/>
</dbReference>
<proteinExistence type="predicted"/>
<evidence type="ECO:0000313" key="2">
    <source>
        <dbReference type="Proteomes" id="UP000179734"/>
    </source>
</evidence>
<gene>
    <name evidence="1" type="ORF">BKN37_08970</name>
</gene>
<accession>A0A1S1NL68</accession>
<name>A0A1S1NL68_9MYCO</name>
<comment type="caution">
    <text evidence="1">The sequence shown here is derived from an EMBL/GenBank/DDBJ whole genome shotgun (WGS) entry which is preliminary data.</text>
</comment>
<organism evidence="1 2">
    <name type="scientific">Mycobacterium talmoniae</name>
    <dbReference type="NCBI Taxonomy" id="1858794"/>
    <lineage>
        <taxon>Bacteria</taxon>
        <taxon>Bacillati</taxon>
        <taxon>Actinomycetota</taxon>
        <taxon>Actinomycetes</taxon>
        <taxon>Mycobacteriales</taxon>
        <taxon>Mycobacteriaceae</taxon>
        <taxon>Mycobacterium</taxon>
    </lineage>
</organism>
<evidence type="ECO:0000313" key="1">
    <source>
        <dbReference type="EMBL" id="OHV04631.1"/>
    </source>
</evidence>
<sequence>MALGVVASVVAGADHPTPLGTAPDGAGAYLAGYPVGCIAGLNCGPVHHRHANQSRHSGHA</sequence>
<reference evidence="1 2" key="1">
    <citation type="submission" date="2016-10" db="EMBL/GenBank/DDBJ databases">
        <title>Genome sequence of Mycobacterium talmonii.</title>
        <authorList>
            <person name="Greninger A.L."/>
            <person name="Elliott B."/>
            <person name="Vasireddy S."/>
            <person name="Vasireddy R."/>
        </authorList>
    </citation>
    <scope>NUCLEOTIDE SEQUENCE [LARGE SCALE GENOMIC DNA]</scope>
    <source>
        <strain evidence="2">NE-TNMC-100812</strain>
    </source>
</reference>
<keyword evidence="2" id="KW-1185">Reference proteome</keyword>